<evidence type="ECO:0000313" key="1">
    <source>
        <dbReference type="EMBL" id="JAD67634.1"/>
    </source>
</evidence>
<reference evidence="1" key="1">
    <citation type="submission" date="2014-09" db="EMBL/GenBank/DDBJ databases">
        <authorList>
            <person name="Magalhaes I.L.F."/>
            <person name="Oliveira U."/>
            <person name="Santos F.R."/>
            <person name="Vidigal T.H.D.A."/>
            <person name="Brescovit A.D."/>
            <person name="Santos A.J."/>
        </authorList>
    </citation>
    <scope>NUCLEOTIDE SEQUENCE</scope>
    <source>
        <tissue evidence="1">Shoot tissue taken approximately 20 cm above the soil surface</tissue>
    </source>
</reference>
<accession>A0A0A9BUF1</accession>
<reference evidence="1" key="2">
    <citation type="journal article" date="2015" name="Data Brief">
        <title>Shoot transcriptome of the giant reed, Arundo donax.</title>
        <authorList>
            <person name="Barrero R.A."/>
            <person name="Guerrero F.D."/>
            <person name="Moolhuijzen P."/>
            <person name="Goolsby J.A."/>
            <person name="Tidwell J."/>
            <person name="Bellgard S.E."/>
            <person name="Bellgard M.I."/>
        </authorList>
    </citation>
    <scope>NUCLEOTIDE SEQUENCE</scope>
    <source>
        <tissue evidence="1">Shoot tissue taken approximately 20 cm above the soil surface</tissue>
    </source>
</reference>
<sequence>MLVCSSRGSNLFCLSGHRLHV</sequence>
<protein>
    <submittedName>
        <fullName evidence="1">Uncharacterized protein</fullName>
    </submittedName>
</protein>
<name>A0A0A9BUF1_ARUDO</name>
<dbReference type="EMBL" id="GBRH01230261">
    <property type="protein sequence ID" value="JAD67634.1"/>
    <property type="molecule type" value="Transcribed_RNA"/>
</dbReference>
<organism evidence="1">
    <name type="scientific">Arundo donax</name>
    <name type="common">Giant reed</name>
    <name type="synonym">Donax arundinaceus</name>
    <dbReference type="NCBI Taxonomy" id="35708"/>
    <lineage>
        <taxon>Eukaryota</taxon>
        <taxon>Viridiplantae</taxon>
        <taxon>Streptophyta</taxon>
        <taxon>Embryophyta</taxon>
        <taxon>Tracheophyta</taxon>
        <taxon>Spermatophyta</taxon>
        <taxon>Magnoliopsida</taxon>
        <taxon>Liliopsida</taxon>
        <taxon>Poales</taxon>
        <taxon>Poaceae</taxon>
        <taxon>PACMAD clade</taxon>
        <taxon>Arundinoideae</taxon>
        <taxon>Arundineae</taxon>
        <taxon>Arundo</taxon>
    </lineage>
</organism>
<dbReference type="AlphaFoldDB" id="A0A0A9BUF1"/>
<proteinExistence type="predicted"/>